<evidence type="ECO:0000313" key="1">
    <source>
        <dbReference type="EMBL" id="VEU75282.1"/>
    </source>
</evidence>
<dbReference type="KEGG" id="mmau:NCTC10168_00199"/>
<evidence type="ECO:0008006" key="3">
    <source>
        <dbReference type="Google" id="ProtNLM"/>
    </source>
</evidence>
<dbReference type="Proteomes" id="UP000290243">
    <property type="component" value="Chromosome"/>
</dbReference>
<name>A0A449B3V6_9BACT</name>
<dbReference type="RefSeq" id="WP_129646248.1">
    <property type="nucleotide sequence ID" value="NZ_LR215037.1"/>
</dbReference>
<reference evidence="1 2" key="1">
    <citation type="submission" date="2019-01" db="EMBL/GenBank/DDBJ databases">
        <authorList>
            <consortium name="Pathogen Informatics"/>
        </authorList>
    </citation>
    <scope>NUCLEOTIDE SEQUENCE [LARGE SCALE GENOMIC DNA]</scope>
    <source>
        <strain evidence="1 2">NCTC10168</strain>
    </source>
</reference>
<sequence>MKKYLANIFLKNNSLKIQVFSDKSIYSIFFEDEFNYSSFNNQNINHFLNNTIKKINKNIGSLKRNKISYSLVIDDNYAFKNNIIFNRVVNNFELENQVVNEKIKKIIDNNESNYKKDKNVKIVSFNNYLYTLEEDLENVKEYAEFPLNKKGNKINVYSSFLSVSSDSELASILEIIEKNIQIKFIKLRSELININENNNEYKWLIHTENNLVSYVCTFNNKIIEYKCIEIKKDLIIKKINKFIDISEDEFDLKINALIKNYHFIKKIPNLEKENAVINVLKAVLNIILIKSSEIINNEKNNAKIIISGQYKEIFAKKISEELKNHQVFVSNNIESELMNLEEYIFEMLKLSNNFDKKDENIYNTLNNISIYNKKIKIAKNLYSPNIKAL</sequence>
<gene>
    <name evidence="1" type="ORF">NCTC10168_00199</name>
</gene>
<dbReference type="EMBL" id="LR215037">
    <property type="protein sequence ID" value="VEU75282.1"/>
    <property type="molecule type" value="Genomic_DNA"/>
</dbReference>
<proteinExistence type="predicted"/>
<dbReference type="NCBIfam" id="NF045943">
    <property type="entry name" value="MAG3720_fam"/>
    <property type="match status" value="1"/>
</dbReference>
<organism evidence="1 2">
    <name type="scientific">Mycoplasmopsis maculosa</name>
    <dbReference type="NCBI Taxonomy" id="114885"/>
    <lineage>
        <taxon>Bacteria</taxon>
        <taxon>Bacillati</taxon>
        <taxon>Mycoplasmatota</taxon>
        <taxon>Mycoplasmoidales</taxon>
        <taxon>Metamycoplasmataceae</taxon>
        <taxon>Mycoplasmopsis</taxon>
    </lineage>
</organism>
<evidence type="ECO:0000313" key="2">
    <source>
        <dbReference type="Proteomes" id="UP000290243"/>
    </source>
</evidence>
<keyword evidence="2" id="KW-1185">Reference proteome</keyword>
<protein>
    <recommendedName>
        <fullName evidence="3">Cell division protein FtsA</fullName>
    </recommendedName>
</protein>
<dbReference type="AlphaFoldDB" id="A0A449B3V6"/>
<accession>A0A449B3V6</accession>